<dbReference type="EMBL" id="QEAP01000406">
    <property type="protein sequence ID" value="TPX67282.1"/>
    <property type="molecule type" value="Genomic_DNA"/>
</dbReference>
<feature type="region of interest" description="Disordered" evidence="2">
    <location>
        <begin position="1026"/>
        <end position="1052"/>
    </location>
</feature>
<proteinExistence type="inferred from homology"/>
<sequence length="1349" mass="146663">MPQEPSTAHPHNSGADSVLKSVAQRDPSSKAQSSQNALVAHQSQPLSHTADTGSSASVSSSAAASLPASVSLSMTMSGTPSASSSSASPAATAHLDASVFPDPSPIAPTCAIKNKFNLAHISTNSPSLLANSTSKSARSSKPRSKKSVAFFVLLDTDTTTSLTTPATATTPSTALPSPQLPTIISPSSPGFPAFHLHPAPAALLSPTTLDSRLTLRITRAHFKRLALLHARRTRLRRHGDEVEYRVLLNRQRERVHVLKVRAKVEYKSVVAELNRKVHVARVIERCKRRANHSTLDAVQSSLFRAVSLRRALSESFVSFLDETAATSGSNKKSSYSNFKRPGGMIGAGSLDDLGTWSEEDDNSVSEQLDLESDYYGGEDSSLPSPSKSRYPSDKDSKSEGGSSGLGPSLSDVMNALKLNSAAYFDEQDAQGSSPNSSDLNSNENDADQDSMTAYDKDLLAEFESSFGASRDAAAKTNLRINDLFDMIKALSEGRDRVPTFSSVEDESEDAFDAVFPSPIQRSLVSNGKLVELFGLNEAIAGISGGTASSGRRKSSVAMSPTAKLLRRRDLLDESLSEIVERNKSLPVQILDELDENDYMELIPLLPPVTRFTLRELDMDEILLNPQLRHDLYFDPNLQFKPNMDGERNHQKKVKASLYWSNLGQEIDNKETYRIPLIIYEIKCILKELLPYSQATHQEIEASIDVVYIGQQLEHGVFDAVSLIRYLCNLLKTNCAPARDERVEAMLAQCEAGKLCESLAICFEVLELMKLDYANHQLQRIRPHVVEHAVEFESNWFKDEIRWKRTSTKLSEIWFKTAYQQMSSPTAPTSNDSSSSSEPSKPTPPMLYQFAKPTLTHVYTHAVLDLIQNSPALTDDPDSATDLPEVLSMDVSRLSTFRNDVQDIIILSSLLMLYRQIAGPKSNVGTHMKTMKENLWVLLNDSDTSLSHIVSEMVRGAGTVRGNPISAGEAKVLDGLVEKTLAPESKVFLMVASRVLDLLFGWLVSVLDGAGNVVHTVASGTTAVSLAESSESDSDDSSEDEAPVQAKGVAARASTNSMSTSSLQVGTVAVSRAVAIDRVKLGKYGLLELEEEVRDLAERMGTFAKLNKAVQEKKASADNMASTNELLVADGSDTHLAHQDIDGSPDTFGLSSSTPPVPALDAVLYCCVSVFEPVVVQSLPANHGATTADHTVPCNATAIDDKCYLLMETGFKGKMFIVEPSTRKTDDTSGGKCALGDKTQTTGNTDVCCFQRVSKRLRRAANDWDDFTNMSPKKPHSARASIFADWLLKNFGGVEALNKGSGVYDIAGGGGRLSLALTGRNIAKCKVIDSRELSLGFVLRRWIKRRQRKS</sequence>
<dbReference type="OrthoDB" id="276323at2759"/>
<organism evidence="3 4">
    <name type="scientific">Chytriomyces confervae</name>
    <dbReference type="NCBI Taxonomy" id="246404"/>
    <lineage>
        <taxon>Eukaryota</taxon>
        <taxon>Fungi</taxon>
        <taxon>Fungi incertae sedis</taxon>
        <taxon>Chytridiomycota</taxon>
        <taxon>Chytridiomycota incertae sedis</taxon>
        <taxon>Chytridiomycetes</taxon>
        <taxon>Chytridiales</taxon>
        <taxon>Chytriomycetaceae</taxon>
        <taxon>Chytriomyces</taxon>
    </lineage>
</organism>
<dbReference type="STRING" id="246404.A0A507ETS3"/>
<feature type="region of interest" description="Disordered" evidence="2">
    <location>
        <begin position="373"/>
        <end position="409"/>
    </location>
</feature>
<keyword evidence="4" id="KW-1185">Reference proteome</keyword>
<dbReference type="GO" id="GO:0010737">
    <property type="term" value="P:protein kinase A signaling"/>
    <property type="evidence" value="ECO:0007669"/>
    <property type="project" value="TreeGrafter"/>
</dbReference>
<evidence type="ECO:0000256" key="1">
    <source>
        <dbReference type="ARBA" id="ARBA00010954"/>
    </source>
</evidence>
<feature type="region of interest" description="Disordered" evidence="2">
    <location>
        <begin position="822"/>
        <end position="845"/>
    </location>
</feature>
<comment type="similarity">
    <text evidence="1">Belongs to the TCP11 family.</text>
</comment>
<comment type="caution">
    <text evidence="3">The sequence shown here is derived from an EMBL/GenBank/DDBJ whole genome shotgun (WGS) entry which is preliminary data.</text>
</comment>
<feature type="compositionally biased region" description="Low complexity" evidence="2">
    <location>
        <begin position="822"/>
        <end position="839"/>
    </location>
</feature>
<feature type="compositionally biased region" description="Acidic residues" evidence="2">
    <location>
        <begin position="1029"/>
        <end position="1041"/>
    </location>
</feature>
<dbReference type="Proteomes" id="UP000320333">
    <property type="component" value="Unassembled WGS sequence"/>
</dbReference>
<feature type="region of interest" description="Disordered" evidence="2">
    <location>
        <begin position="1"/>
        <end position="61"/>
    </location>
</feature>
<dbReference type="Pfam" id="PF05794">
    <property type="entry name" value="Tcp11"/>
    <property type="match status" value="1"/>
</dbReference>
<dbReference type="PANTHER" id="PTHR12832:SF11">
    <property type="entry name" value="LD23868P"/>
    <property type="match status" value="1"/>
</dbReference>
<accession>A0A507ETS3</accession>
<name>A0A507ETS3_9FUNG</name>
<dbReference type="InterPro" id="IPR008862">
    <property type="entry name" value="Tcp11"/>
</dbReference>
<reference evidence="3 4" key="1">
    <citation type="journal article" date="2019" name="Sci. Rep.">
        <title>Comparative genomics of chytrid fungi reveal insights into the obligate biotrophic and pathogenic lifestyle of Synchytrium endobioticum.</title>
        <authorList>
            <person name="van de Vossenberg B.T.L.H."/>
            <person name="Warris S."/>
            <person name="Nguyen H.D.T."/>
            <person name="van Gent-Pelzer M.P.E."/>
            <person name="Joly D.L."/>
            <person name="van de Geest H.C."/>
            <person name="Bonants P.J.M."/>
            <person name="Smith D.S."/>
            <person name="Levesque C.A."/>
            <person name="van der Lee T.A.J."/>
        </authorList>
    </citation>
    <scope>NUCLEOTIDE SEQUENCE [LARGE SCALE GENOMIC DNA]</scope>
    <source>
        <strain evidence="3 4">CBS 675.73</strain>
    </source>
</reference>
<evidence type="ECO:0000313" key="3">
    <source>
        <dbReference type="EMBL" id="TPX67282.1"/>
    </source>
</evidence>
<feature type="compositionally biased region" description="Polar residues" evidence="2">
    <location>
        <begin position="1"/>
        <end position="10"/>
    </location>
</feature>
<protein>
    <submittedName>
        <fullName evidence="3">Uncharacterized protein</fullName>
    </submittedName>
</protein>
<feature type="region of interest" description="Disordered" evidence="2">
    <location>
        <begin position="426"/>
        <end position="449"/>
    </location>
</feature>
<feature type="compositionally biased region" description="Polar residues" evidence="2">
    <location>
        <begin position="29"/>
        <end position="53"/>
    </location>
</feature>
<feature type="compositionally biased region" description="Polar residues" evidence="2">
    <location>
        <begin position="429"/>
        <end position="443"/>
    </location>
</feature>
<gene>
    <name evidence="3" type="ORF">CcCBS67573_g07562</name>
</gene>
<evidence type="ECO:0000313" key="4">
    <source>
        <dbReference type="Proteomes" id="UP000320333"/>
    </source>
</evidence>
<dbReference type="PANTHER" id="PTHR12832">
    <property type="entry name" value="TESTIS-SPECIFIC PROTEIN PBS13 T-COMPLEX 11"/>
    <property type="match status" value="1"/>
</dbReference>
<evidence type="ECO:0000256" key="2">
    <source>
        <dbReference type="SAM" id="MobiDB-lite"/>
    </source>
</evidence>